<evidence type="ECO:0000256" key="1">
    <source>
        <dbReference type="ARBA" id="ARBA00022679"/>
    </source>
</evidence>
<name>A0A095VUI7_9GAMM</name>
<dbReference type="SUPFAM" id="SSF51161">
    <property type="entry name" value="Trimeric LpxA-like enzymes"/>
    <property type="match status" value="1"/>
</dbReference>
<dbReference type="PANTHER" id="PTHR23416:SF78">
    <property type="entry name" value="LIPOPOLYSACCHARIDE BIOSYNTHESIS O-ACETYL TRANSFERASE WBBJ-RELATED"/>
    <property type="match status" value="1"/>
</dbReference>
<protein>
    <submittedName>
        <fullName evidence="3">Transferase, hexapeptide repeat protein family</fullName>
    </submittedName>
</protein>
<evidence type="ECO:0000313" key="4">
    <source>
        <dbReference type="Proteomes" id="UP000029640"/>
    </source>
</evidence>
<organism evidence="3 4">
    <name type="scientific">Pseudohaliea rubra DSM 19751</name>
    <dbReference type="NCBI Taxonomy" id="1265313"/>
    <lineage>
        <taxon>Bacteria</taxon>
        <taxon>Pseudomonadati</taxon>
        <taxon>Pseudomonadota</taxon>
        <taxon>Gammaproteobacteria</taxon>
        <taxon>Cellvibrionales</taxon>
        <taxon>Halieaceae</taxon>
        <taxon>Pseudohaliea</taxon>
    </lineage>
</organism>
<sequence length="257" mass="27158">MLDQALISAVISGFTTDPDQWRAVPAADFAANGITVDGDPRRVALYLRDGIRKARVSLIAPQEGTAQVFIGNNLRGSLHAALRGDGSTLYVGDNCSFNDLTLRSRQPNDLIAIGNDVAVTGPGAWTSGLAAAPGRPTLVVGDCCLLAADVTLRNSDGHPVLDHSNGDVMNTPARGILLEPHAWLGERSAVLKDVTVGAFARVAFGSVVTRDLPRYAVAQGVPATFRVDGNRYWAWDATAAGRARAAAFLERFPPEDG</sequence>
<dbReference type="InterPro" id="IPR051159">
    <property type="entry name" value="Hexapeptide_acetyltransf"/>
</dbReference>
<dbReference type="RefSeq" id="WP_144244407.1">
    <property type="nucleotide sequence ID" value="NZ_KN234755.1"/>
</dbReference>
<dbReference type="eggNOG" id="COG0110">
    <property type="taxonomic scope" value="Bacteria"/>
</dbReference>
<dbReference type="HOGENOM" id="CLU_1080820_0_0_6"/>
<dbReference type="PANTHER" id="PTHR23416">
    <property type="entry name" value="SIALIC ACID SYNTHASE-RELATED"/>
    <property type="match status" value="1"/>
</dbReference>
<accession>A0A095VUI7</accession>
<keyword evidence="1 3" id="KW-0808">Transferase</keyword>
<gene>
    <name evidence="3" type="ORF">HRUBRA_00611</name>
</gene>
<proteinExistence type="predicted"/>
<dbReference type="Gene3D" id="2.160.10.10">
    <property type="entry name" value="Hexapeptide repeat proteins"/>
    <property type="match status" value="1"/>
</dbReference>
<dbReference type="STRING" id="1265313.HRUBRA_00611"/>
<dbReference type="GO" id="GO:0016740">
    <property type="term" value="F:transferase activity"/>
    <property type="evidence" value="ECO:0007669"/>
    <property type="project" value="UniProtKB-KW"/>
</dbReference>
<dbReference type="EMBL" id="AUVB01000018">
    <property type="protein sequence ID" value="KGE04733.1"/>
    <property type="molecule type" value="Genomic_DNA"/>
</dbReference>
<comment type="caution">
    <text evidence="3">The sequence shown here is derived from an EMBL/GenBank/DDBJ whole genome shotgun (WGS) entry which is preliminary data.</text>
</comment>
<keyword evidence="2" id="KW-0677">Repeat</keyword>
<dbReference type="InterPro" id="IPR011004">
    <property type="entry name" value="Trimer_LpxA-like_sf"/>
</dbReference>
<evidence type="ECO:0000256" key="2">
    <source>
        <dbReference type="ARBA" id="ARBA00022737"/>
    </source>
</evidence>
<dbReference type="PROSITE" id="PS00101">
    <property type="entry name" value="HEXAPEP_TRANSFERASES"/>
    <property type="match status" value="1"/>
</dbReference>
<keyword evidence="4" id="KW-1185">Reference proteome</keyword>
<reference evidence="3 4" key="1">
    <citation type="journal article" date="2014" name="Genome Announc.">
        <title>Genome Sequence of Gammaproteobacterial Pseudohaliea rubra Type Strain DSM 19751, Isolated from Coastal Seawater of the Mediterranean Sea.</title>
        <authorList>
            <person name="Spring S."/>
            <person name="Fiebig A."/>
            <person name="Riedel T."/>
            <person name="Goker M."/>
            <person name="Klenk H.P."/>
        </authorList>
    </citation>
    <scope>NUCLEOTIDE SEQUENCE [LARGE SCALE GENOMIC DNA]</scope>
    <source>
        <strain evidence="3 4">DSM 19751</strain>
    </source>
</reference>
<dbReference type="AlphaFoldDB" id="A0A095VUI7"/>
<dbReference type="OrthoDB" id="9815592at2"/>
<evidence type="ECO:0000313" key="3">
    <source>
        <dbReference type="EMBL" id="KGE04733.1"/>
    </source>
</evidence>
<dbReference type="InterPro" id="IPR018357">
    <property type="entry name" value="Hexapep_transf_CS"/>
</dbReference>
<dbReference type="Proteomes" id="UP000029640">
    <property type="component" value="Unassembled WGS sequence"/>
</dbReference>